<dbReference type="PROSITE" id="PS01081">
    <property type="entry name" value="HTH_TETR_1"/>
    <property type="match status" value="1"/>
</dbReference>
<dbReference type="SUPFAM" id="SSF46689">
    <property type="entry name" value="Homeodomain-like"/>
    <property type="match status" value="1"/>
</dbReference>
<dbReference type="PROSITE" id="PS50977">
    <property type="entry name" value="HTH_TETR_2"/>
    <property type="match status" value="1"/>
</dbReference>
<evidence type="ECO:0000256" key="2">
    <source>
        <dbReference type="ARBA" id="ARBA00023125"/>
    </source>
</evidence>
<dbReference type="Pfam" id="PF16859">
    <property type="entry name" value="TetR_C_11"/>
    <property type="match status" value="1"/>
</dbReference>
<dbReference type="PANTHER" id="PTHR30055">
    <property type="entry name" value="HTH-TYPE TRANSCRIPTIONAL REGULATOR RUTR"/>
    <property type="match status" value="1"/>
</dbReference>
<evidence type="ECO:0000256" key="4">
    <source>
        <dbReference type="PROSITE-ProRule" id="PRU00335"/>
    </source>
</evidence>
<evidence type="ECO:0000259" key="5">
    <source>
        <dbReference type="PROSITE" id="PS50977"/>
    </source>
</evidence>
<organism evidence="6 7">
    <name type="scientific">Nonomuraea bangladeshensis</name>
    <dbReference type="NCBI Taxonomy" id="404385"/>
    <lineage>
        <taxon>Bacteria</taxon>
        <taxon>Bacillati</taxon>
        <taxon>Actinomycetota</taxon>
        <taxon>Actinomycetes</taxon>
        <taxon>Streptosporangiales</taxon>
        <taxon>Streptosporangiaceae</taxon>
        <taxon>Nonomuraea</taxon>
    </lineage>
</organism>
<keyword evidence="3" id="KW-0804">Transcription</keyword>
<dbReference type="SUPFAM" id="SSF48498">
    <property type="entry name" value="Tetracyclin repressor-like, C-terminal domain"/>
    <property type="match status" value="1"/>
</dbReference>
<reference evidence="6 7" key="1">
    <citation type="submission" date="2024-06" db="EMBL/GenBank/DDBJ databases">
        <title>The Natural Products Discovery Center: Release of the First 8490 Sequenced Strains for Exploring Actinobacteria Biosynthetic Diversity.</title>
        <authorList>
            <person name="Kalkreuter E."/>
            <person name="Kautsar S.A."/>
            <person name="Yang D."/>
            <person name="Bader C.D."/>
            <person name="Teijaro C.N."/>
            <person name="Fluegel L."/>
            <person name="Davis C.M."/>
            <person name="Simpson J.R."/>
            <person name="Lauterbach L."/>
            <person name="Steele A.D."/>
            <person name="Gui C."/>
            <person name="Meng S."/>
            <person name="Li G."/>
            <person name="Viehrig K."/>
            <person name="Ye F."/>
            <person name="Su P."/>
            <person name="Kiefer A.F."/>
            <person name="Nichols A."/>
            <person name="Cepeda A.J."/>
            <person name="Yan W."/>
            <person name="Fan B."/>
            <person name="Jiang Y."/>
            <person name="Adhikari A."/>
            <person name="Zheng C.-J."/>
            <person name="Schuster L."/>
            <person name="Cowan T.M."/>
            <person name="Smanski M.J."/>
            <person name="Chevrette M.G."/>
            <person name="De Carvalho L.P.S."/>
            <person name="Shen B."/>
        </authorList>
    </citation>
    <scope>NUCLEOTIDE SEQUENCE [LARGE SCALE GENOMIC DNA]</scope>
    <source>
        <strain evidence="6 7">NPDC049574</strain>
    </source>
</reference>
<evidence type="ECO:0000256" key="1">
    <source>
        <dbReference type="ARBA" id="ARBA00023015"/>
    </source>
</evidence>
<evidence type="ECO:0000256" key="3">
    <source>
        <dbReference type="ARBA" id="ARBA00023163"/>
    </source>
</evidence>
<keyword evidence="2 4" id="KW-0238">DNA-binding</keyword>
<dbReference type="InterPro" id="IPR009057">
    <property type="entry name" value="Homeodomain-like_sf"/>
</dbReference>
<dbReference type="InterPro" id="IPR023772">
    <property type="entry name" value="DNA-bd_HTH_TetR-type_CS"/>
</dbReference>
<keyword evidence="7" id="KW-1185">Reference proteome</keyword>
<proteinExistence type="predicted"/>
<gene>
    <name evidence="6" type="ORF">AB0K40_14905</name>
</gene>
<dbReference type="EMBL" id="JBFARM010000004">
    <property type="protein sequence ID" value="MEV4286790.1"/>
    <property type="molecule type" value="Genomic_DNA"/>
</dbReference>
<dbReference type="InterPro" id="IPR001647">
    <property type="entry name" value="HTH_TetR"/>
</dbReference>
<dbReference type="PANTHER" id="PTHR30055:SF148">
    <property type="entry name" value="TETR-FAMILY TRANSCRIPTIONAL REGULATOR"/>
    <property type="match status" value="1"/>
</dbReference>
<dbReference type="InterPro" id="IPR050109">
    <property type="entry name" value="HTH-type_TetR-like_transc_reg"/>
</dbReference>
<dbReference type="Gene3D" id="1.10.357.10">
    <property type="entry name" value="Tetracycline Repressor, domain 2"/>
    <property type="match status" value="1"/>
</dbReference>
<comment type="caution">
    <text evidence="6">The sequence shown here is derived from an EMBL/GenBank/DDBJ whole genome shotgun (WGS) entry which is preliminary data.</text>
</comment>
<dbReference type="Gene3D" id="1.10.10.60">
    <property type="entry name" value="Homeodomain-like"/>
    <property type="match status" value="1"/>
</dbReference>
<dbReference type="Proteomes" id="UP001552427">
    <property type="component" value="Unassembled WGS sequence"/>
</dbReference>
<dbReference type="InterPro" id="IPR011075">
    <property type="entry name" value="TetR_C"/>
</dbReference>
<name>A0ABV3H2Z0_9ACTN</name>
<dbReference type="Pfam" id="PF00440">
    <property type="entry name" value="TetR_N"/>
    <property type="match status" value="1"/>
</dbReference>
<sequence>MLRIAAALLLERGYTGLSIDEVAEQAGVAKTTLYRRWPTKDHLAVAVVARLQADHEITETGDIRADLVDYLEEIAAALNRMRAAGGREGPSAGTAGELVAAAARHEDIGKLARRQYAERNALGLALIERARVRGELRADLDAEVLFDQLAGALYYRVLITGAPVDRAYVERLVSSALEGNLTCL</sequence>
<dbReference type="InterPro" id="IPR036271">
    <property type="entry name" value="Tet_transcr_reg_TetR-rel_C_sf"/>
</dbReference>
<keyword evidence="1" id="KW-0805">Transcription regulation</keyword>
<feature type="domain" description="HTH tetR-type" evidence="5">
    <location>
        <begin position="1"/>
        <end position="55"/>
    </location>
</feature>
<dbReference type="RefSeq" id="WP_364449340.1">
    <property type="nucleotide sequence ID" value="NZ_JBFARM010000004.1"/>
</dbReference>
<dbReference type="PRINTS" id="PR00455">
    <property type="entry name" value="HTHTETR"/>
</dbReference>
<evidence type="ECO:0000313" key="7">
    <source>
        <dbReference type="Proteomes" id="UP001552427"/>
    </source>
</evidence>
<feature type="DNA-binding region" description="H-T-H motif" evidence="4">
    <location>
        <begin position="18"/>
        <end position="37"/>
    </location>
</feature>
<evidence type="ECO:0000313" key="6">
    <source>
        <dbReference type="EMBL" id="MEV4286790.1"/>
    </source>
</evidence>
<protein>
    <submittedName>
        <fullName evidence="6">TetR/AcrR family transcriptional regulator</fullName>
    </submittedName>
</protein>
<accession>A0ABV3H2Z0</accession>